<evidence type="ECO:0000313" key="3">
    <source>
        <dbReference type="Proteomes" id="UP000001307"/>
    </source>
</evidence>
<dbReference type="Pfam" id="PF04641">
    <property type="entry name" value="Rtf2"/>
    <property type="match status" value="1"/>
</dbReference>
<dbReference type="PANTHER" id="PTHR12775">
    <property type="entry name" value="PROTEIN C20ORF43 HOMOLOG"/>
    <property type="match status" value="1"/>
</dbReference>
<gene>
    <name evidence="2" type="ORF">GSOID_T00017465001</name>
</gene>
<feature type="region of interest" description="Disordered" evidence="1">
    <location>
        <begin position="197"/>
        <end position="223"/>
    </location>
</feature>
<dbReference type="InterPro" id="IPR006735">
    <property type="entry name" value="Rtf2"/>
</dbReference>
<protein>
    <recommendedName>
        <fullName evidence="4">Replication termination factor 2</fullName>
    </recommendedName>
</protein>
<dbReference type="Proteomes" id="UP000001307">
    <property type="component" value="Unassembled WGS sequence"/>
</dbReference>
<sequence>MALEEIIEMGGDGGTCCKARSIMTKTKTEKKKKDREYEVNAKWTFCSISGKSLSKPIVSCQLGKLYNKDAVIEFLLDRAKQPPETQRRLKHIKGLKDVVELRLTANPSHRIDAHGAQHGAKYHCPISTIEMNGRLKFGYILSSGMVISDRAIQQLKEDNMIIDPSNEKKYPIDDIVYINLEDEIDIEKQLAKMKMRKEAKKASKANKRPKTEGDNAAPKKKKSLIVPQRLERSNINSKLNTITRASIRDGEQSVKDQKKKSEILSGLFTSHDSFIGDLTAEALCGRTANMATAAIQNIKNGVRTEKSKETQKNLKYARYKAGGLNN</sequence>
<accession>E4X2J0</accession>
<proteinExistence type="predicted"/>
<dbReference type="OrthoDB" id="247013at2759"/>
<dbReference type="EMBL" id="FN653023">
    <property type="protein sequence ID" value="CBY17843.1"/>
    <property type="molecule type" value="Genomic_DNA"/>
</dbReference>
<dbReference type="GO" id="GO:0006274">
    <property type="term" value="P:DNA replication termination"/>
    <property type="evidence" value="ECO:0007669"/>
    <property type="project" value="TreeGrafter"/>
</dbReference>
<feature type="compositionally biased region" description="Basic residues" evidence="1">
    <location>
        <begin position="197"/>
        <end position="208"/>
    </location>
</feature>
<evidence type="ECO:0000313" key="2">
    <source>
        <dbReference type="EMBL" id="CBY17843.1"/>
    </source>
</evidence>
<evidence type="ECO:0000256" key="1">
    <source>
        <dbReference type="SAM" id="MobiDB-lite"/>
    </source>
</evidence>
<name>E4X2J0_OIKDI</name>
<evidence type="ECO:0008006" key="4">
    <source>
        <dbReference type="Google" id="ProtNLM"/>
    </source>
</evidence>
<reference evidence="2" key="1">
    <citation type="journal article" date="2010" name="Science">
        <title>Plasticity of animal genome architecture unmasked by rapid evolution of a pelagic tunicate.</title>
        <authorList>
            <person name="Denoeud F."/>
            <person name="Henriet S."/>
            <person name="Mungpakdee S."/>
            <person name="Aury J.M."/>
            <person name="Da Silva C."/>
            <person name="Brinkmann H."/>
            <person name="Mikhaleva J."/>
            <person name="Olsen L.C."/>
            <person name="Jubin C."/>
            <person name="Canestro C."/>
            <person name="Bouquet J.M."/>
            <person name="Danks G."/>
            <person name="Poulain J."/>
            <person name="Campsteijn C."/>
            <person name="Adamski M."/>
            <person name="Cross I."/>
            <person name="Yadetie F."/>
            <person name="Muffato M."/>
            <person name="Louis A."/>
            <person name="Butcher S."/>
            <person name="Tsagkogeorga G."/>
            <person name="Konrad A."/>
            <person name="Singh S."/>
            <person name="Jensen M.F."/>
            <person name="Cong E.H."/>
            <person name="Eikeseth-Otteraa H."/>
            <person name="Noel B."/>
            <person name="Anthouard V."/>
            <person name="Porcel B.M."/>
            <person name="Kachouri-Lafond R."/>
            <person name="Nishino A."/>
            <person name="Ugolini M."/>
            <person name="Chourrout P."/>
            <person name="Nishida H."/>
            <person name="Aasland R."/>
            <person name="Huzurbazar S."/>
            <person name="Westhof E."/>
            <person name="Delsuc F."/>
            <person name="Lehrach H."/>
            <person name="Reinhardt R."/>
            <person name="Weissenbach J."/>
            <person name="Roy S.W."/>
            <person name="Artiguenave F."/>
            <person name="Postlethwait J.H."/>
            <person name="Manak J.R."/>
            <person name="Thompson E.M."/>
            <person name="Jaillon O."/>
            <person name="Du Pasquier L."/>
            <person name="Boudinot P."/>
            <person name="Liberles D.A."/>
            <person name="Volff J.N."/>
            <person name="Philippe H."/>
            <person name="Lenhard B."/>
            <person name="Roest Crollius H."/>
            <person name="Wincker P."/>
            <person name="Chourrout D."/>
        </authorList>
    </citation>
    <scope>NUCLEOTIDE SEQUENCE [LARGE SCALE GENOMIC DNA]</scope>
</reference>
<dbReference type="PANTHER" id="PTHR12775:SF0">
    <property type="entry name" value="REPLICATION TERMINATION FACTOR 2"/>
    <property type="match status" value="1"/>
</dbReference>
<dbReference type="FunCoup" id="E4X2J0">
    <property type="interactions" value="657"/>
</dbReference>
<keyword evidence="3" id="KW-1185">Reference proteome</keyword>
<dbReference type="AlphaFoldDB" id="E4X2J0"/>
<organism evidence="2">
    <name type="scientific">Oikopleura dioica</name>
    <name type="common">Tunicate</name>
    <dbReference type="NCBI Taxonomy" id="34765"/>
    <lineage>
        <taxon>Eukaryota</taxon>
        <taxon>Metazoa</taxon>
        <taxon>Chordata</taxon>
        <taxon>Tunicata</taxon>
        <taxon>Appendicularia</taxon>
        <taxon>Copelata</taxon>
        <taxon>Oikopleuridae</taxon>
        <taxon>Oikopleura</taxon>
    </lineage>
</organism>
<dbReference type="GO" id="GO:0005634">
    <property type="term" value="C:nucleus"/>
    <property type="evidence" value="ECO:0007669"/>
    <property type="project" value="TreeGrafter"/>
</dbReference>
<dbReference type="InParanoid" id="E4X2J0"/>